<feature type="region of interest" description="Disordered" evidence="2">
    <location>
        <begin position="1"/>
        <end position="29"/>
    </location>
</feature>
<keyword evidence="4" id="KW-1185">Reference proteome</keyword>
<dbReference type="EMBL" id="BQNB010017885">
    <property type="protein sequence ID" value="GJT68291.1"/>
    <property type="molecule type" value="Genomic_DNA"/>
</dbReference>
<comment type="caution">
    <text evidence="3">The sequence shown here is derived from an EMBL/GenBank/DDBJ whole genome shotgun (WGS) entry which is preliminary data.</text>
</comment>
<evidence type="ECO:0000313" key="4">
    <source>
        <dbReference type="Proteomes" id="UP001151760"/>
    </source>
</evidence>
<feature type="compositionally biased region" description="Pro residues" evidence="2">
    <location>
        <begin position="150"/>
        <end position="162"/>
    </location>
</feature>
<accession>A0ABQ5FYC2</accession>
<protein>
    <submittedName>
        <fullName evidence="3">Uncharacterized protein</fullName>
    </submittedName>
</protein>
<evidence type="ECO:0000313" key="3">
    <source>
        <dbReference type="EMBL" id="GJT68291.1"/>
    </source>
</evidence>
<feature type="region of interest" description="Disordered" evidence="2">
    <location>
        <begin position="122"/>
        <end position="183"/>
    </location>
</feature>
<gene>
    <name evidence="3" type="ORF">Tco_1019771</name>
</gene>
<feature type="region of interest" description="Disordered" evidence="2">
    <location>
        <begin position="491"/>
        <end position="517"/>
    </location>
</feature>
<reference evidence="3" key="2">
    <citation type="submission" date="2022-01" db="EMBL/GenBank/DDBJ databases">
        <authorList>
            <person name="Yamashiro T."/>
            <person name="Shiraishi A."/>
            <person name="Satake H."/>
            <person name="Nakayama K."/>
        </authorList>
    </citation>
    <scope>NUCLEOTIDE SEQUENCE</scope>
</reference>
<dbReference type="Proteomes" id="UP001151760">
    <property type="component" value="Unassembled WGS sequence"/>
</dbReference>
<organism evidence="3 4">
    <name type="scientific">Tanacetum coccineum</name>
    <dbReference type="NCBI Taxonomy" id="301880"/>
    <lineage>
        <taxon>Eukaryota</taxon>
        <taxon>Viridiplantae</taxon>
        <taxon>Streptophyta</taxon>
        <taxon>Embryophyta</taxon>
        <taxon>Tracheophyta</taxon>
        <taxon>Spermatophyta</taxon>
        <taxon>Magnoliopsida</taxon>
        <taxon>eudicotyledons</taxon>
        <taxon>Gunneridae</taxon>
        <taxon>Pentapetalae</taxon>
        <taxon>asterids</taxon>
        <taxon>campanulids</taxon>
        <taxon>Asterales</taxon>
        <taxon>Asteraceae</taxon>
        <taxon>Asteroideae</taxon>
        <taxon>Anthemideae</taxon>
        <taxon>Anthemidinae</taxon>
        <taxon>Tanacetum</taxon>
    </lineage>
</organism>
<reference evidence="3" key="1">
    <citation type="journal article" date="2022" name="Int. J. Mol. Sci.">
        <title>Draft Genome of Tanacetum Coccineum: Genomic Comparison of Closely Related Tanacetum-Family Plants.</title>
        <authorList>
            <person name="Yamashiro T."/>
            <person name="Shiraishi A."/>
            <person name="Nakayama K."/>
            <person name="Satake H."/>
        </authorList>
    </citation>
    <scope>NUCLEOTIDE SEQUENCE</scope>
</reference>
<evidence type="ECO:0000256" key="2">
    <source>
        <dbReference type="SAM" id="MobiDB-lite"/>
    </source>
</evidence>
<name>A0ABQ5FYC2_9ASTR</name>
<keyword evidence="1" id="KW-0175">Coiled coil</keyword>
<evidence type="ECO:0000256" key="1">
    <source>
        <dbReference type="SAM" id="Coils"/>
    </source>
</evidence>
<feature type="compositionally biased region" description="Basic and acidic residues" evidence="2">
    <location>
        <begin position="122"/>
        <end position="144"/>
    </location>
</feature>
<sequence>MPTTTATVTETTTTTTTVPPPPPQPQQDVSTSILIQTIGQLEQNIADLVEANQALEERLDKQGNMIHQLETQDLSRLIREQTVEFIDSQEIDREIEESVKEVVTASVQHAMRAPLRAHFKDLPTEKFDADKAEERTKKKSKQDSPKTLPGSPPSPPPPPPPSGDQSQSSAALGSSKTTASTEYTAWTTTTARLKPATSSVPEDVLMHEESDFEAQDMGSGDEDSGSRHIPKMDECHKLLTNQVDEGLLRYNVSRPLPLGGPPGQVTIQTEFFFNKDLEYLRFGHKGDRLTLSITKIKAASYPDAGLEQMVPDQMWAEEEYMKRVKDFQLGIESYQTQLNLTKPRWEATGLEFMHDYKILDSPRAVVFRDRYGMQMIMRFNEIHKFSDRTLQQIDEALDYRVKEIKLTRFNPEEAKAQANLPELGKLCWWTHTRRRLQTSSENRMITSSLYLLSYKDGKVRYLIPRSRQSRRDLPRDNPLVSIEVLRSVPHGSEGQVIMKENGDTSSSAVNSQPHAHT</sequence>
<feature type="compositionally biased region" description="Polar residues" evidence="2">
    <location>
        <begin position="503"/>
        <end position="517"/>
    </location>
</feature>
<feature type="coiled-coil region" evidence="1">
    <location>
        <begin position="38"/>
        <end position="72"/>
    </location>
</feature>
<feature type="compositionally biased region" description="Low complexity" evidence="2">
    <location>
        <begin position="1"/>
        <end position="17"/>
    </location>
</feature>
<proteinExistence type="predicted"/>